<dbReference type="Pfam" id="PF15880">
    <property type="entry name" value="NDUFV3"/>
    <property type="match status" value="1"/>
</dbReference>
<dbReference type="GO" id="GO:0045271">
    <property type="term" value="C:respiratory chain complex I"/>
    <property type="evidence" value="ECO:0007669"/>
    <property type="project" value="InterPro"/>
</dbReference>
<evidence type="ECO:0000256" key="7">
    <source>
        <dbReference type="ARBA" id="ARBA00023065"/>
    </source>
</evidence>
<dbReference type="PANTHER" id="PTHR17117:SF3">
    <property type="entry name" value="NADH DEHYDROGENASE [UBIQUINONE] FLAVOPROTEIN 3, MITOCHONDRIAL"/>
    <property type="match status" value="1"/>
</dbReference>
<evidence type="ECO:0000256" key="9">
    <source>
        <dbReference type="ARBA" id="ARBA00023136"/>
    </source>
</evidence>
<evidence type="ECO:0000256" key="14">
    <source>
        <dbReference type="SAM" id="MobiDB-lite"/>
    </source>
</evidence>
<dbReference type="OrthoDB" id="6161911at2759"/>
<dbReference type="PANTHER" id="PTHR17117">
    <property type="entry name" value="NADH-UBIQUINONE OXIDOREDUCTASE"/>
    <property type="match status" value="1"/>
</dbReference>
<feature type="compositionally biased region" description="Polar residues" evidence="14">
    <location>
        <begin position="224"/>
        <end position="234"/>
    </location>
</feature>
<keyword evidence="3" id="KW-0813">Transport</keyword>
<dbReference type="FunFam" id="1.10.246.110:FF:000001">
    <property type="entry name" value="ATP synthase-coupling factor 6, mitochondrial"/>
    <property type="match status" value="1"/>
</dbReference>
<dbReference type="Pfam" id="PF05511">
    <property type="entry name" value="ATP-synt_F6"/>
    <property type="match status" value="1"/>
</dbReference>
<evidence type="ECO:0000256" key="6">
    <source>
        <dbReference type="ARBA" id="ARBA00022792"/>
    </source>
</evidence>
<proteinExistence type="inferred from homology"/>
<dbReference type="GO" id="GO:0005743">
    <property type="term" value="C:mitochondrial inner membrane"/>
    <property type="evidence" value="ECO:0007669"/>
    <property type="project" value="UniProtKB-SubCell"/>
</dbReference>
<dbReference type="EMBL" id="RJVU01004028">
    <property type="protein sequence ID" value="ROL54898.1"/>
    <property type="molecule type" value="Genomic_DNA"/>
</dbReference>
<comment type="function">
    <text evidence="11">Subunit F6, of the mitochondrial membrane ATP synthase complex (F(1)F(0) ATP synthase or Complex V) that produces ATP from ADP in the presence of a proton gradient across the membrane which is generated by electron transport complexes of the respiratory chain. ATP synthase complex consist of a soluble F(1) head domain - the catalytic core - and a membrane F(1) domain - the membrane proton channel. These two domains are linked by a central stalk rotating inside the F(1) region and a stationary peripheral stalk. During catalysis, ATP synthesis in the catalytic domain of F(1) is coupled via a rotary mechanism of the central stalk subunits to proton translocation. In vivo, can only synthesize ATP although its ATP hydrolase activity can be activated artificially in vitro. Part of the complex F(0) domain. Part of the complex F(0) domain and the peripheric stalk, which acts as a stator to hold the catalytic alpha(3)beta(3) subcomplex and subunit a/ATP6 static relative to the rotary elements.</text>
</comment>
<feature type="compositionally biased region" description="Low complexity" evidence="14">
    <location>
        <begin position="474"/>
        <end position="486"/>
    </location>
</feature>
<sequence>MFDYKFPYILLTVTSSDSVSEAAPTEEAPAQEAIAEVVETVNEVVAEAAPIEPVAEAAPAEELVDSAPVITDATEVPAEVVETPEAGLDPIQKLFLDSIRAYSTKSGAAGGLVDAGPEYQKALAEEITKLQRLYGGGDLTSFPEFKFPAIEADERASLLAYKPAVAFPSKLSATGFLLTDVALGESETAEVVSTAAASETTTDSSVADTAAADIAVEEAKITEVSPTDGATTESEGSKTSDVKAEVQKDQDVTSSSSSSDSDSDSDSDDEKPKTETPVQSGEKAAEEKKAPSLTIEEVAVTNKEAMPETAPFEEAQESAETVTKATPEVVPVPSDKPVGSAETLIDPAPVISSTTEAIPEVSGESITVATPDKIVDTATEIKTAPTEEIAVEKEPEMKVEEEPEIKVVDEPEIKVEGEPEIKVEGEPEIKVEGEPEIKVEGEPEIKVEEAAKASAEVVPKVSTEARPEEVADTAAEASLEASPEAPGDVAAPKAEAGTLAAASEELVDTAPVTADAVEALAETDVVETPEEKAPEPEPEPEPEPFDNTSYKNLQHHNYNMYTFADMDVEMSKHRLPQPSAGRH</sequence>
<comment type="subcellular location">
    <subcellularLocation>
        <location evidence="1">Mitochondrion inner membrane</location>
    </subcellularLocation>
</comment>
<evidence type="ECO:0000256" key="3">
    <source>
        <dbReference type="ARBA" id="ARBA00022448"/>
    </source>
</evidence>
<dbReference type="GO" id="GO:0042775">
    <property type="term" value="P:mitochondrial ATP synthesis coupled electron transport"/>
    <property type="evidence" value="ECO:0007669"/>
    <property type="project" value="TreeGrafter"/>
</dbReference>
<dbReference type="InterPro" id="IPR008387">
    <property type="entry name" value="ATP_synth_f6_mt"/>
</dbReference>
<dbReference type="AlphaFoldDB" id="A0A3N0ZAD0"/>
<feature type="compositionally biased region" description="Basic and acidic residues" evidence="14">
    <location>
        <begin position="235"/>
        <end position="251"/>
    </location>
</feature>
<evidence type="ECO:0000256" key="12">
    <source>
        <dbReference type="ARBA" id="ARBA00064647"/>
    </source>
</evidence>
<dbReference type="InterPro" id="IPR026193">
    <property type="entry name" value="NDUFV3"/>
</dbReference>
<keyword evidence="4" id="KW-0138">CF(0)</keyword>
<evidence type="ECO:0000313" key="15">
    <source>
        <dbReference type="EMBL" id="ROL54898.1"/>
    </source>
</evidence>
<dbReference type="GO" id="GO:0015078">
    <property type="term" value="F:proton transmembrane transporter activity"/>
    <property type="evidence" value="ECO:0007669"/>
    <property type="project" value="InterPro"/>
</dbReference>
<evidence type="ECO:0000313" key="16">
    <source>
        <dbReference type="Proteomes" id="UP000281406"/>
    </source>
</evidence>
<keyword evidence="7" id="KW-0406">Ion transport</keyword>
<protein>
    <recommendedName>
        <fullName evidence="13">ATP synthase peripheral stalk subunit F6, mitochondrial</fullName>
    </recommendedName>
    <alternativeName>
        <fullName evidence="10">ATP synthase peripheral stalk subunit F6</fullName>
    </alternativeName>
</protein>
<evidence type="ECO:0000256" key="8">
    <source>
        <dbReference type="ARBA" id="ARBA00023128"/>
    </source>
</evidence>
<gene>
    <name evidence="15" type="ORF">DPX16_12767</name>
</gene>
<reference evidence="15 16" key="1">
    <citation type="submission" date="2018-10" db="EMBL/GenBank/DDBJ databases">
        <title>Genome assembly for a Yunnan-Guizhou Plateau 3E fish, Anabarilius grahami (Regan), and its evolutionary and genetic applications.</title>
        <authorList>
            <person name="Jiang W."/>
        </authorList>
    </citation>
    <scope>NUCLEOTIDE SEQUENCE [LARGE SCALE GENOMIC DNA]</scope>
    <source>
        <strain evidence="15">AG-KIZ</strain>
        <tissue evidence="15">Muscle</tissue>
    </source>
</reference>
<keyword evidence="16" id="KW-1185">Reference proteome</keyword>
<evidence type="ECO:0000256" key="2">
    <source>
        <dbReference type="ARBA" id="ARBA00007346"/>
    </source>
</evidence>
<organism evidence="15 16">
    <name type="scientific">Anabarilius grahami</name>
    <name type="common">Kanglang fish</name>
    <name type="synonym">Barilius grahami</name>
    <dbReference type="NCBI Taxonomy" id="495550"/>
    <lineage>
        <taxon>Eukaryota</taxon>
        <taxon>Metazoa</taxon>
        <taxon>Chordata</taxon>
        <taxon>Craniata</taxon>
        <taxon>Vertebrata</taxon>
        <taxon>Euteleostomi</taxon>
        <taxon>Actinopterygii</taxon>
        <taxon>Neopterygii</taxon>
        <taxon>Teleostei</taxon>
        <taxon>Ostariophysi</taxon>
        <taxon>Cypriniformes</taxon>
        <taxon>Xenocyprididae</taxon>
        <taxon>Xenocypridinae</taxon>
        <taxon>Xenocypridinae incertae sedis</taxon>
        <taxon>Anabarilius</taxon>
    </lineage>
</organism>
<name>A0A3N0ZAD0_ANAGA</name>
<keyword evidence="6" id="KW-0999">Mitochondrion inner membrane</keyword>
<feature type="region of interest" description="Disordered" evidence="14">
    <location>
        <begin position="217"/>
        <end position="347"/>
    </location>
</feature>
<evidence type="ECO:0000256" key="11">
    <source>
        <dbReference type="ARBA" id="ARBA00059339"/>
    </source>
</evidence>
<keyword evidence="9" id="KW-0472">Membrane</keyword>
<dbReference type="Proteomes" id="UP000281406">
    <property type="component" value="Unassembled WGS sequence"/>
</dbReference>
<accession>A0A3N0ZAD0</accession>
<evidence type="ECO:0000256" key="5">
    <source>
        <dbReference type="ARBA" id="ARBA00022781"/>
    </source>
</evidence>
<keyword evidence="5" id="KW-0375">Hydrogen ion transport</keyword>
<evidence type="ECO:0000256" key="1">
    <source>
        <dbReference type="ARBA" id="ARBA00004273"/>
    </source>
</evidence>
<dbReference type="SUPFAM" id="SSF111357">
    <property type="entry name" value="Mitochondrial ATP synthase coupling factor 6"/>
    <property type="match status" value="1"/>
</dbReference>
<keyword evidence="8" id="KW-0496">Mitochondrion</keyword>
<evidence type="ECO:0000256" key="10">
    <source>
        <dbReference type="ARBA" id="ARBA00029863"/>
    </source>
</evidence>
<evidence type="ECO:0000256" key="4">
    <source>
        <dbReference type="ARBA" id="ARBA00022547"/>
    </source>
</evidence>
<dbReference type="GO" id="GO:0015986">
    <property type="term" value="P:proton motive force-driven ATP synthesis"/>
    <property type="evidence" value="ECO:0007669"/>
    <property type="project" value="InterPro"/>
</dbReference>
<evidence type="ECO:0000256" key="13">
    <source>
        <dbReference type="ARBA" id="ARBA00073749"/>
    </source>
</evidence>
<comment type="caution">
    <text evidence="15">The sequence shown here is derived from an EMBL/GenBank/DDBJ whole genome shotgun (WGS) entry which is preliminary data.</text>
</comment>
<dbReference type="GO" id="GO:0045259">
    <property type="term" value="C:proton-transporting ATP synthase complex"/>
    <property type="evidence" value="ECO:0007669"/>
    <property type="project" value="UniProtKB-KW"/>
</dbReference>
<comment type="similarity">
    <text evidence="2">Belongs to the eukaryotic ATPase subunit F6 family.</text>
</comment>
<comment type="subunit">
    <text evidence="12">Component of the ATP synthase complex composed at least of ATP5F1A/subunit alpha, ATP5F1B/subunit beta, ATP5MC1/subunit c (homooctomer), MT-ATP6/subunit a, MT-ATP8/subunit 8, ATP5ME/subunit e, ATP5MF/subunit f, ATP5MG/subunit g, ATP5MK/subunit k, ATP5MJ/subunit j, ATP5F1C/subunit gamma, ATP5F1D/subunit delta, ATP5F1E/subunit epsilon, ATP5PF/subunit F6, ATP5PB/subunit b, ATP5PD/subunit d, ATP5PO/subunit OSCP. ATP synthase complex consists of a soluble F(1) head domain (subunits alpha(3) and beta(3)) - the catalytic core - and a membrane F(0) domain - the membrane proton channel (subunits c, a, 8, e, f, g, k and j). These two domains are linked by a central stalk (subunits gamma, delta, and epsilon) rotating inside the F1 region and a stationary peripheral stalk (subunits F6, b, d, and OSCP).</text>
</comment>
<dbReference type="Gene3D" id="1.10.246.110">
    <property type="entry name" value="Mitochondrial ATP synthase-coupling factor 6"/>
    <property type="match status" value="1"/>
</dbReference>
<dbReference type="InterPro" id="IPR036204">
    <property type="entry name" value="ATP_synth_f6_sf_mt"/>
</dbReference>
<feature type="compositionally biased region" description="Low complexity" evidence="14">
    <location>
        <begin position="452"/>
        <end position="461"/>
    </location>
</feature>
<feature type="region of interest" description="Disordered" evidence="14">
    <location>
        <begin position="450"/>
        <end position="553"/>
    </location>
</feature>